<organism evidence="1 2">
    <name type="scientific">Trifolium pratense</name>
    <name type="common">Red clover</name>
    <dbReference type="NCBI Taxonomy" id="57577"/>
    <lineage>
        <taxon>Eukaryota</taxon>
        <taxon>Viridiplantae</taxon>
        <taxon>Streptophyta</taxon>
        <taxon>Embryophyta</taxon>
        <taxon>Tracheophyta</taxon>
        <taxon>Spermatophyta</taxon>
        <taxon>Magnoliopsida</taxon>
        <taxon>eudicotyledons</taxon>
        <taxon>Gunneridae</taxon>
        <taxon>Pentapetalae</taxon>
        <taxon>rosids</taxon>
        <taxon>fabids</taxon>
        <taxon>Fabales</taxon>
        <taxon>Fabaceae</taxon>
        <taxon>Papilionoideae</taxon>
        <taxon>50 kb inversion clade</taxon>
        <taxon>NPAAA clade</taxon>
        <taxon>Hologalegina</taxon>
        <taxon>IRL clade</taxon>
        <taxon>Trifolieae</taxon>
        <taxon>Trifolium</taxon>
    </lineage>
</organism>
<comment type="caution">
    <text evidence="1">The sequence shown here is derived from an EMBL/GenBank/DDBJ whole genome shotgun (WGS) entry which is preliminary data.</text>
</comment>
<evidence type="ECO:0000313" key="2">
    <source>
        <dbReference type="Proteomes" id="UP001177021"/>
    </source>
</evidence>
<keyword evidence="2" id="KW-1185">Reference proteome</keyword>
<proteinExistence type="predicted"/>
<gene>
    <name evidence="1" type="ORF">MILVUS5_LOCUS20210</name>
</gene>
<accession>A0ACB0K7C2</accession>
<sequence>MMNTLIQIWRWVMQPKVWRFVGSVSAGIGLVFYGLSSSFNYLFGHWNVLKIVLYSLFSFIIGFLNLFANKWQHSTSHWIKAHAAFLVLTITTLYSFFFDKLMKGKPDAYSLLSCAAFAIMSLSLSRETQSGFKIDLIYFFLGSLILQLMKIKLLLCIPGVGFGYLIFILRSHFSSINDAIQAESHSQQLVSTIDNDDPTSLQDENLNVIVDPHSTQLASTSTADIGGSMLEKISDCVKALRQENSTLMEMLMEKLKDYLSDDSGFNVSDPDFIIMALSTETIDNLHKTAKLMVRAGLKCELSNVYTSSRREYLVESLSRLGFKKLSIEDLQMLSWKEIEDEIKRWIKASNVALKILLPAERKLFDQVFFGFSSTADLSFMDVCRESTLQLLDSADTIAIGSRSPERLFRVLDMFETMRDLIIPEFESLFPDQYSGSLQIEAMATCKRLGEAIRGIFIEFGNQISQDSTEEIYQKDELPSITSYVMDHLCAASRSRKTLEQVFDGDYGDPLKEYPKIEDRVHSCSDLSVQMGLIMKLLWNKLDAIAKYHENVLIYNKLPLWHSGFLMTNRKYIAQKAEDSELGAILGDNWFINNLPGLFPSHPIDLNELADINVFLPGVGFGYLIILCSHFSSINDAIQAESHSHSPQLLSTTGNGYLTSLQDQNLNVIVDQHSPQLAITYIGSSILKKTSDYVKALRQANSTLFEMLMEKLKDYPSDDSGLVDLISQMECLVESLSRLGFKKLSVEDLQMLSWKEIEDEIERWIKASNLALKILLPAECKPCDCVFFGFFSTADLSFTDVCRDSTLQLLNFRDAIAIESQSPERLPRVLNMFETMRDHLIPEIESMFRDQSSGLLRSKATTVWKILGEAIRGIFMDLRI</sequence>
<evidence type="ECO:0000313" key="1">
    <source>
        <dbReference type="EMBL" id="CAJ2652775.1"/>
    </source>
</evidence>
<dbReference type="Proteomes" id="UP001177021">
    <property type="component" value="Unassembled WGS sequence"/>
</dbReference>
<dbReference type="EMBL" id="CASHSV030000206">
    <property type="protein sequence ID" value="CAJ2652775.1"/>
    <property type="molecule type" value="Genomic_DNA"/>
</dbReference>
<protein>
    <submittedName>
        <fullName evidence="1">Uncharacterized protein</fullName>
    </submittedName>
</protein>
<name>A0ACB0K7C2_TRIPR</name>
<reference evidence="1" key="1">
    <citation type="submission" date="2023-10" db="EMBL/GenBank/DDBJ databases">
        <authorList>
            <person name="Rodriguez Cubillos JULIANA M."/>
            <person name="De Vega J."/>
        </authorList>
    </citation>
    <scope>NUCLEOTIDE SEQUENCE</scope>
</reference>